<evidence type="ECO:0000313" key="6">
    <source>
        <dbReference type="Proteomes" id="UP000288716"/>
    </source>
</evidence>
<evidence type="ECO:0000256" key="2">
    <source>
        <dbReference type="SAM" id="Phobius"/>
    </source>
</evidence>
<feature type="domain" description="Fibronectin type-III" evidence="4">
    <location>
        <begin position="164"/>
        <end position="257"/>
    </location>
</feature>
<dbReference type="SMART" id="SM00408">
    <property type="entry name" value="IGc2"/>
    <property type="match status" value="1"/>
</dbReference>
<dbReference type="PANTHER" id="PTHR45080">
    <property type="entry name" value="CONTACTIN 5"/>
    <property type="match status" value="1"/>
</dbReference>
<comment type="caution">
    <text evidence="5">The sequence shown here is derived from an EMBL/GenBank/DDBJ whole genome shotgun (WGS) entry which is preliminary data.</text>
</comment>
<proteinExistence type="predicted"/>
<dbReference type="InterPro" id="IPR013098">
    <property type="entry name" value="Ig_I-set"/>
</dbReference>
<dbReference type="EMBL" id="NCKV01015329">
    <property type="protein sequence ID" value="RWS20814.1"/>
    <property type="molecule type" value="Genomic_DNA"/>
</dbReference>
<dbReference type="Proteomes" id="UP000288716">
    <property type="component" value="Unassembled WGS sequence"/>
</dbReference>
<dbReference type="CDD" id="cd00063">
    <property type="entry name" value="FN3"/>
    <property type="match status" value="1"/>
</dbReference>
<reference evidence="5 6" key="1">
    <citation type="journal article" date="2018" name="Gigascience">
        <title>Genomes of trombidid mites reveal novel predicted allergens and laterally-transferred genes associated with secondary metabolism.</title>
        <authorList>
            <person name="Dong X."/>
            <person name="Chaisiri K."/>
            <person name="Xia D."/>
            <person name="Armstrong S.D."/>
            <person name="Fang Y."/>
            <person name="Donnelly M.J."/>
            <person name="Kadowaki T."/>
            <person name="McGarry J.W."/>
            <person name="Darby A.C."/>
            <person name="Makepeace B.L."/>
        </authorList>
    </citation>
    <scope>NUCLEOTIDE SEQUENCE [LARGE SCALE GENOMIC DNA]</scope>
    <source>
        <strain evidence="5">UoL-UT</strain>
    </source>
</reference>
<keyword evidence="6" id="KW-1185">Reference proteome</keyword>
<feature type="transmembrane region" description="Helical" evidence="2">
    <location>
        <begin position="263"/>
        <end position="286"/>
    </location>
</feature>
<evidence type="ECO:0000256" key="1">
    <source>
        <dbReference type="ARBA" id="ARBA00023319"/>
    </source>
</evidence>
<dbReference type="InterPro" id="IPR050958">
    <property type="entry name" value="Cell_Adh-Cytoskel_Orgn"/>
</dbReference>
<dbReference type="InterPro" id="IPR003961">
    <property type="entry name" value="FN3_dom"/>
</dbReference>
<dbReference type="OrthoDB" id="10056271at2759"/>
<dbReference type="InterPro" id="IPR013783">
    <property type="entry name" value="Ig-like_fold"/>
</dbReference>
<evidence type="ECO:0000259" key="4">
    <source>
        <dbReference type="PROSITE" id="PS50853"/>
    </source>
</evidence>
<dbReference type="STRING" id="299467.A0A443RZX7"/>
<dbReference type="PROSITE" id="PS50835">
    <property type="entry name" value="IG_LIKE"/>
    <property type="match status" value="1"/>
</dbReference>
<accession>A0A443RZX7</accession>
<evidence type="ECO:0000313" key="5">
    <source>
        <dbReference type="EMBL" id="RWS20814.1"/>
    </source>
</evidence>
<dbReference type="PANTHER" id="PTHR45080:SF33">
    <property type="entry name" value="IG-LIKE DOMAIN-CONTAINING PROTEIN"/>
    <property type="match status" value="1"/>
</dbReference>
<keyword evidence="2" id="KW-0472">Membrane</keyword>
<dbReference type="GO" id="GO:0043025">
    <property type="term" value="C:neuronal cell body"/>
    <property type="evidence" value="ECO:0007669"/>
    <property type="project" value="TreeGrafter"/>
</dbReference>
<keyword evidence="2" id="KW-0812">Transmembrane</keyword>
<name>A0A443RZX7_9ACAR</name>
<dbReference type="SUPFAM" id="SSF48726">
    <property type="entry name" value="Immunoglobulin"/>
    <property type="match status" value="2"/>
</dbReference>
<dbReference type="GO" id="GO:0030424">
    <property type="term" value="C:axon"/>
    <property type="evidence" value="ECO:0007669"/>
    <property type="project" value="TreeGrafter"/>
</dbReference>
<dbReference type="GO" id="GO:0008046">
    <property type="term" value="F:axon guidance receptor activity"/>
    <property type="evidence" value="ECO:0007669"/>
    <property type="project" value="TreeGrafter"/>
</dbReference>
<feature type="domain" description="Ig-like" evidence="3">
    <location>
        <begin position="67"/>
        <end position="157"/>
    </location>
</feature>
<gene>
    <name evidence="5" type="ORF">B4U80_12003</name>
</gene>
<keyword evidence="1" id="KW-0393">Immunoglobulin domain</keyword>
<dbReference type="Pfam" id="PF07679">
    <property type="entry name" value="I-set"/>
    <property type="match status" value="1"/>
</dbReference>
<sequence>FPLPKVTIVAESGEKLKTSKIVAENSVTQIIQFKNINKNDAGIYFCYVINSFGNSSAKAKIVVEYAPILQTSETEISSVCEGVVELNCVVDAVPISVVSWKKEGQIIVNSEMYSVQNYSLGNYSLLFNASKESNFEGIYVCEAENTVGIKRAQFVVTKMNKLIAPKIVEINQETKTSLSVKIEIINTCVEFDAFIFEIREADNCKPRHEEFKSDVQFPVILRDLKENTAYSIKVAVKTEEGVQSDFSVEMRSKTSNTSKTASIVVFTFVFVLIVIFLIDLCFYFVCGCGMLFRLLSFCGCIRAPHSIKNENNNDTEVGEQKKDLNVLHTNFEAQ</sequence>
<dbReference type="InterPro" id="IPR007110">
    <property type="entry name" value="Ig-like_dom"/>
</dbReference>
<feature type="non-terminal residue" evidence="5">
    <location>
        <position position="1"/>
    </location>
</feature>
<keyword evidence="2" id="KW-1133">Transmembrane helix</keyword>
<dbReference type="PROSITE" id="PS50853">
    <property type="entry name" value="FN3"/>
    <property type="match status" value="1"/>
</dbReference>
<dbReference type="GO" id="GO:0005886">
    <property type="term" value="C:plasma membrane"/>
    <property type="evidence" value="ECO:0007669"/>
    <property type="project" value="TreeGrafter"/>
</dbReference>
<evidence type="ECO:0000259" key="3">
    <source>
        <dbReference type="PROSITE" id="PS50835"/>
    </source>
</evidence>
<dbReference type="GO" id="GO:0050808">
    <property type="term" value="P:synapse organization"/>
    <property type="evidence" value="ECO:0007669"/>
    <property type="project" value="TreeGrafter"/>
</dbReference>
<dbReference type="GO" id="GO:0007156">
    <property type="term" value="P:homophilic cell adhesion via plasma membrane adhesion molecules"/>
    <property type="evidence" value="ECO:0007669"/>
    <property type="project" value="TreeGrafter"/>
</dbReference>
<organism evidence="5 6">
    <name type="scientific">Leptotrombidium deliense</name>
    <dbReference type="NCBI Taxonomy" id="299467"/>
    <lineage>
        <taxon>Eukaryota</taxon>
        <taxon>Metazoa</taxon>
        <taxon>Ecdysozoa</taxon>
        <taxon>Arthropoda</taxon>
        <taxon>Chelicerata</taxon>
        <taxon>Arachnida</taxon>
        <taxon>Acari</taxon>
        <taxon>Acariformes</taxon>
        <taxon>Trombidiformes</taxon>
        <taxon>Prostigmata</taxon>
        <taxon>Anystina</taxon>
        <taxon>Parasitengona</taxon>
        <taxon>Trombiculoidea</taxon>
        <taxon>Trombiculidae</taxon>
        <taxon>Leptotrombidium</taxon>
    </lineage>
</organism>
<dbReference type="InterPro" id="IPR036179">
    <property type="entry name" value="Ig-like_dom_sf"/>
</dbReference>
<dbReference type="CDD" id="cd00096">
    <property type="entry name" value="Ig"/>
    <property type="match status" value="1"/>
</dbReference>
<protein>
    <submittedName>
        <fullName evidence="5">Fasciclin-2-like protein</fullName>
    </submittedName>
</protein>
<dbReference type="AlphaFoldDB" id="A0A443RZX7"/>
<dbReference type="InterPro" id="IPR003598">
    <property type="entry name" value="Ig_sub2"/>
</dbReference>
<dbReference type="Gene3D" id="2.60.40.10">
    <property type="entry name" value="Immunoglobulins"/>
    <property type="match status" value="2"/>
</dbReference>
<dbReference type="VEuPathDB" id="VectorBase:LDEU011226"/>